<accession>A0ABV0JDD6</accession>
<evidence type="ECO:0000313" key="3">
    <source>
        <dbReference type="EMBL" id="MEP0819794.1"/>
    </source>
</evidence>
<organism evidence="3 4">
    <name type="scientific">Trichocoleus desertorum GB2-A4</name>
    <dbReference type="NCBI Taxonomy" id="2933944"/>
    <lineage>
        <taxon>Bacteria</taxon>
        <taxon>Bacillati</taxon>
        <taxon>Cyanobacteriota</taxon>
        <taxon>Cyanophyceae</taxon>
        <taxon>Leptolyngbyales</taxon>
        <taxon>Trichocoleusaceae</taxon>
        <taxon>Trichocoleus</taxon>
    </lineage>
</organism>
<reference evidence="3 4" key="1">
    <citation type="submission" date="2022-04" db="EMBL/GenBank/DDBJ databases">
        <title>Positive selection, recombination, and allopatry shape intraspecific diversity of widespread and dominant cyanobacteria.</title>
        <authorList>
            <person name="Wei J."/>
            <person name="Shu W."/>
            <person name="Hu C."/>
        </authorList>
    </citation>
    <scope>NUCLEOTIDE SEQUENCE [LARGE SCALE GENOMIC DNA]</scope>
    <source>
        <strain evidence="3 4">GB2-A4</strain>
    </source>
</reference>
<protein>
    <submittedName>
        <fullName evidence="3">GNAT family N-acetyltransferase</fullName>
    </submittedName>
</protein>
<evidence type="ECO:0000256" key="1">
    <source>
        <dbReference type="SAM" id="SignalP"/>
    </source>
</evidence>
<dbReference type="EMBL" id="JAMPKM010000016">
    <property type="protein sequence ID" value="MEP0819794.1"/>
    <property type="molecule type" value="Genomic_DNA"/>
</dbReference>
<dbReference type="InterPro" id="IPR000182">
    <property type="entry name" value="GNAT_dom"/>
</dbReference>
<evidence type="ECO:0000313" key="4">
    <source>
        <dbReference type="Proteomes" id="UP001464891"/>
    </source>
</evidence>
<name>A0ABV0JDD6_9CYAN</name>
<dbReference type="Proteomes" id="UP001464891">
    <property type="component" value="Unassembled WGS sequence"/>
</dbReference>
<dbReference type="Pfam" id="PF13302">
    <property type="entry name" value="Acetyltransf_3"/>
    <property type="match status" value="1"/>
</dbReference>
<dbReference type="RefSeq" id="WP_199299235.1">
    <property type="nucleotide sequence ID" value="NZ_JAMPKM010000016.1"/>
</dbReference>
<feature type="signal peptide" evidence="1">
    <location>
        <begin position="1"/>
        <end position="21"/>
    </location>
</feature>
<dbReference type="InterPro" id="IPR051531">
    <property type="entry name" value="N-acetyltransferase"/>
</dbReference>
<keyword evidence="1" id="KW-0732">Signal</keyword>
<feature type="domain" description="N-acetyltransferase" evidence="2">
    <location>
        <begin position="29"/>
        <end position="191"/>
    </location>
</feature>
<sequence>MLNLSCLFLLITPLMSGTSWALTIETERLILRPQEPDDYKSWYAGYSGRLPQQHKYDEGQVSLDGCDLNWFSDLCKRHQEQASSDYAYIVGVFSKKTNQHLGNIDISTIQREEKQWANLGYGIHNQYWKQGFGKEAVRAALRSGFEDFGYHRIEAAINLDNYSSISLAQSVGLQKECVRRGFYYEADQWVDHVIYVALPSDLGLVEKPPAIAALQIPLESA</sequence>
<comment type="caution">
    <text evidence="3">The sequence shown here is derived from an EMBL/GenBank/DDBJ whole genome shotgun (WGS) entry which is preliminary data.</text>
</comment>
<dbReference type="Gene3D" id="3.40.630.30">
    <property type="match status" value="1"/>
</dbReference>
<dbReference type="SUPFAM" id="SSF55729">
    <property type="entry name" value="Acyl-CoA N-acyltransferases (Nat)"/>
    <property type="match status" value="1"/>
</dbReference>
<dbReference type="PROSITE" id="PS51186">
    <property type="entry name" value="GNAT"/>
    <property type="match status" value="1"/>
</dbReference>
<evidence type="ECO:0000259" key="2">
    <source>
        <dbReference type="PROSITE" id="PS51186"/>
    </source>
</evidence>
<keyword evidence="4" id="KW-1185">Reference proteome</keyword>
<gene>
    <name evidence="3" type="ORF">NC998_22085</name>
</gene>
<proteinExistence type="predicted"/>
<dbReference type="PANTHER" id="PTHR43792">
    <property type="entry name" value="GNAT FAMILY, PUTATIVE (AFU_ORTHOLOGUE AFUA_3G00765)-RELATED-RELATED"/>
    <property type="match status" value="1"/>
</dbReference>
<dbReference type="InterPro" id="IPR016181">
    <property type="entry name" value="Acyl_CoA_acyltransferase"/>
</dbReference>
<feature type="chain" id="PRO_5046867994" evidence="1">
    <location>
        <begin position="22"/>
        <end position="221"/>
    </location>
</feature>